<accession>A0A9P7GGG7</accession>
<organism evidence="2 3">
    <name type="scientific">Asterophora parasitica</name>
    <dbReference type="NCBI Taxonomy" id="117018"/>
    <lineage>
        <taxon>Eukaryota</taxon>
        <taxon>Fungi</taxon>
        <taxon>Dikarya</taxon>
        <taxon>Basidiomycota</taxon>
        <taxon>Agaricomycotina</taxon>
        <taxon>Agaricomycetes</taxon>
        <taxon>Agaricomycetidae</taxon>
        <taxon>Agaricales</taxon>
        <taxon>Tricholomatineae</taxon>
        <taxon>Lyophyllaceae</taxon>
        <taxon>Asterophora</taxon>
    </lineage>
</organism>
<dbReference type="EMBL" id="JABCKV010000004">
    <property type="protein sequence ID" value="KAG5648168.1"/>
    <property type="molecule type" value="Genomic_DNA"/>
</dbReference>
<keyword evidence="3" id="KW-1185">Reference proteome</keyword>
<gene>
    <name evidence="2" type="ORF">DXG03_006123</name>
</gene>
<reference evidence="2" key="2">
    <citation type="submission" date="2021-10" db="EMBL/GenBank/DDBJ databases">
        <title>Phylogenomics reveals ancestral predisposition of the termite-cultivated fungus Termitomyces towards a domesticated lifestyle.</title>
        <authorList>
            <person name="Auxier B."/>
            <person name="Grum-Grzhimaylo A."/>
            <person name="Cardenas M.E."/>
            <person name="Lodge J.D."/>
            <person name="Laessoe T."/>
            <person name="Pedersen O."/>
            <person name="Smith M.E."/>
            <person name="Kuyper T.W."/>
            <person name="Franco-Molano E.A."/>
            <person name="Baroni T.J."/>
            <person name="Aanen D.K."/>
        </authorList>
    </citation>
    <scope>NUCLEOTIDE SEQUENCE</scope>
    <source>
        <strain evidence="2">AP01</strain>
        <tissue evidence="2">Mycelium</tissue>
    </source>
</reference>
<comment type="caution">
    <text evidence="2">The sequence shown here is derived from an EMBL/GenBank/DDBJ whole genome shotgun (WGS) entry which is preliminary data.</text>
</comment>
<evidence type="ECO:0000313" key="2">
    <source>
        <dbReference type="EMBL" id="KAG5648168.1"/>
    </source>
</evidence>
<dbReference type="OrthoDB" id="1733656at2759"/>
<evidence type="ECO:0000256" key="1">
    <source>
        <dbReference type="SAM" id="MobiDB-lite"/>
    </source>
</evidence>
<dbReference type="Proteomes" id="UP000775547">
    <property type="component" value="Unassembled WGS sequence"/>
</dbReference>
<evidence type="ECO:0000313" key="3">
    <source>
        <dbReference type="Proteomes" id="UP000775547"/>
    </source>
</evidence>
<protein>
    <submittedName>
        <fullName evidence="2">Uncharacterized protein</fullName>
    </submittedName>
</protein>
<dbReference type="AlphaFoldDB" id="A0A9P7GGG7"/>
<sequence>MTSSTSTAQITVYAALVAASLFLGYVTGASESHVPASKSIPPATTTESTGDDSDSEESDTSSNAGDGDISLKVDQGEECKLVR</sequence>
<feature type="compositionally biased region" description="Acidic residues" evidence="1">
    <location>
        <begin position="49"/>
        <end position="59"/>
    </location>
</feature>
<proteinExistence type="predicted"/>
<reference evidence="2" key="1">
    <citation type="submission" date="2020-07" db="EMBL/GenBank/DDBJ databases">
        <authorList>
            <person name="Nieuwenhuis M."/>
            <person name="Van De Peppel L.J.J."/>
        </authorList>
    </citation>
    <scope>NUCLEOTIDE SEQUENCE</scope>
    <source>
        <strain evidence="2">AP01</strain>
        <tissue evidence="2">Mycelium</tissue>
    </source>
</reference>
<feature type="compositionally biased region" description="Basic and acidic residues" evidence="1">
    <location>
        <begin position="69"/>
        <end position="83"/>
    </location>
</feature>
<feature type="region of interest" description="Disordered" evidence="1">
    <location>
        <begin position="31"/>
        <end position="83"/>
    </location>
</feature>
<name>A0A9P7GGG7_9AGAR</name>